<evidence type="ECO:0000313" key="1">
    <source>
        <dbReference type="EMBL" id="GFA23305.1"/>
    </source>
</evidence>
<organism evidence="1">
    <name type="scientific">Tanacetum cinerariifolium</name>
    <name type="common">Dalmatian daisy</name>
    <name type="synonym">Chrysanthemum cinerariifolium</name>
    <dbReference type="NCBI Taxonomy" id="118510"/>
    <lineage>
        <taxon>Eukaryota</taxon>
        <taxon>Viridiplantae</taxon>
        <taxon>Streptophyta</taxon>
        <taxon>Embryophyta</taxon>
        <taxon>Tracheophyta</taxon>
        <taxon>Spermatophyta</taxon>
        <taxon>Magnoliopsida</taxon>
        <taxon>eudicotyledons</taxon>
        <taxon>Gunneridae</taxon>
        <taxon>Pentapetalae</taxon>
        <taxon>asterids</taxon>
        <taxon>campanulids</taxon>
        <taxon>Asterales</taxon>
        <taxon>Asteraceae</taxon>
        <taxon>Asteroideae</taxon>
        <taxon>Anthemideae</taxon>
        <taxon>Anthemidinae</taxon>
        <taxon>Tanacetum</taxon>
    </lineage>
</organism>
<accession>A0A699JA50</accession>
<sequence>MLDQTFDRLQKLMSQLELLGKKLSQEDVNKKLLRSLSPKWNTHAVMLRNKYDLDTMSMDDLYNNFKVYEPDVKGMSSSGSSTHNIAFVSFLNNNSSSTIRTVNTAQEVNTAQAVDTANRVSATSTQVNAAFFINIDNLSDDVICSFFSSQPSSP</sequence>
<dbReference type="EMBL" id="BKCJ010389740">
    <property type="protein sequence ID" value="GFA23305.1"/>
    <property type="molecule type" value="Genomic_DNA"/>
</dbReference>
<dbReference type="AlphaFoldDB" id="A0A699JA50"/>
<gene>
    <name evidence="1" type="ORF">Tci_595277</name>
</gene>
<dbReference type="Pfam" id="PF14223">
    <property type="entry name" value="Retrotran_gag_2"/>
    <property type="match status" value="1"/>
</dbReference>
<comment type="caution">
    <text evidence="1">The sequence shown here is derived from an EMBL/GenBank/DDBJ whole genome shotgun (WGS) entry which is preliminary data.</text>
</comment>
<name>A0A699JA50_TANCI</name>
<protein>
    <submittedName>
        <fullName evidence="1">Uncharacterized protein</fullName>
    </submittedName>
</protein>
<reference evidence="1" key="1">
    <citation type="journal article" date="2019" name="Sci. Rep.">
        <title>Draft genome of Tanacetum cinerariifolium, the natural source of mosquito coil.</title>
        <authorList>
            <person name="Yamashiro T."/>
            <person name="Shiraishi A."/>
            <person name="Satake H."/>
            <person name="Nakayama K."/>
        </authorList>
    </citation>
    <scope>NUCLEOTIDE SEQUENCE</scope>
</reference>
<proteinExistence type="predicted"/>